<dbReference type="PANTHER" id="PTHR41317:SF1">
    <property type="entry name" value="PD-(D_E)XK NUCLEASE FAMILY TRANSPOSASE"/>
    <property type="match status" value="1"/>
</dbReference>
<protein>
    <submittedName>
        <fullName evidence="1">Rpn family recombination-promoting nuclease/putative transposase</fullName>
    </submittedName>
</protein>
<dbReference type="EMBL" id="RYZZ01000005">
    <property type="protein sequence ID" value="RUQ31410.1"/>
    <property type="molecule type" value="Genomic_DNA"/>
</dbReference>
<dbReference type="Proteomes" id="UP000267430">
    <property type="component" value="Unassembled WGS sequence"/>
</dbReference>
<dbReference type="Pfam" id="PF12784">
    <property type="entry name" value="PDDEXK_2"/>
    <property type="match status" value="1"/>
</dbReference>
<sequence>MNALLKRTGEEKIKEITYENSEIIGEYPGDKQSRLDVRAKTNKGEIVNIEIQLSNEYDMVQRSLFYWSHLYKEPKSSRIMITLELLNYRACHSRTVY</sequence>
<proteinExistence type="predicted"/>
<dbReference type="RefSeq" id="WP_126863433.1">
    <property type="nucleotide sequence ID" value="NZ_JAUSTX010000004.1"/>
</dbReference>
<dbReference type="PANTHER" id="PTHR41317">
    <property type="entry name" value="PD-(D_E)XK NUCLEASE FAMILY TRANSPOSASE"/>
    <property type="match status" value="1"/>
</dbReference>
<comment type="caution">
    <text evidence="1">The sequence shown here is derived from an EMBL/GenBank/DDBJ whole genome shotgun (WGS) entry which is preliminary data.</text>
</comment>
<name>A0A433HSW7_9BACI</name>
<evidence type="ECO:0000313" key="1">
    <source>
        <dbReference type="EMBL" id="RUQ31410.1"/>
    </source>
</evidence>
<keyword evidence="2" id="KW-1185">Reference proteome</keyword>
<dbReference type="AlphaFoldDB" id="A0A433HSW7"/>
<gene>
    <name evidence="1" type="ORF">ELQ35_03415</name>
</gene>
<reference evidence="1 2" key="1">
    <citation type="submission" date="2018-12" db="EMBL/GenBank/DDBJ databases">
        <title>Bacillus chawlae sp. nov., Bacillus glennii sp. nov., and Bacillus saganii sp. nov. Isolated from the Vehicle Assembly Building at Kennedy Space Center where the Viking Spacecraft were Assembled.</title>
        <authorList>
            <person name="Seuylemezian A."/>
            <person name="Vaishampayan P."/>
        </authorList>
    </citation>
    <scope>NUCLEOTIDE SEQUENCE [LARGE SCALE GENOMIC DNA]</scope>
    <source>
        <strain evidence="1 2">L5</strain>
    </source>
</reference>
<dbReference type="NCBIfam" id="TIGR01784">
    <property type="entry name" value="T_den_put_tspse"/>
    <property type="match status" value="1"/>
</dbReference>
<evidence type="ECO:0000313" key="2">
    <source>
        <dbReference type="Proteomes" id="UP000267430"/>
    </source>
</evidence>
<organism evidence="1 2">
    <name type="scientific">Peribacillus cavernae</name>
    <dbReference type="NCBI Taxonomy" id="1674310"/>
    <lineage>
        <taxon>Bacteria</taxon>
        <taxon>Bacillati</taxon>
        <taxon>Bacillota</taxon>
        <taxon>Bacilli</taxon>
        <taxon>Bacillales</taxon>
        <taxon>Bacillaceae</taxon>
        <taxon>Peribacillus</taxon>
    </lineage>
</organism>
<dbReference type="InterPro" id="IPR010106">
    <property type="entry name" value="RpnA"/>
</dbReference>
<accession>A0A433HSW7</accession>
<dbReference type="OrthoDB" id="1097360at2"/>